<dbReference type="RefSeq" id="WP_049680553.1">
    <property type="nucleotide sequence ID" value="NZ_LFZW01000001.1"/>
</dbReference>
<dbReference type="EMBL" id="LFZW01000001">
    <property type="protein sequence ID" value="KMY49221.1"/>
    <property type="molecule type" value="Genomic_DNA"/>
</dbReference>
<evidence type="ECO:0000313" key="2">
    <source>
        <dbReference type="EMBL" id="KMY49221.1"/>
    </source>
</evidence>
<feature type="transmembrane region" description="Helical" evidence="1">
    <location>
        <begin position="129"/>
        <end position="147"/>
    </location>
</feature>
<dbReference type="Proteomes" id="UP000037146">
    <property type="component" value="Unassembled WGS sequence"/>
</dbReference>
<protein>
    <submittedName>
        <fullName evidence="2">Uncharacterized protein</fullName>
    </submittedName>
</protein>
<keyword evidence="1" id="KW-0812">Transmembrane</keyword>
<keyword evidence="3" id="KW-1185">Reference proteome</keyword>
<proteinExistence type="predicted"/>
<sequence length="166" mass="19739">MKEFQLNKLRYQKINSVDYLRAIEKSIMKKKRVRTLEEKITFKKFLKEHHSEEEIELMANELDLNTTNDSDYIKLVYSIVIPLVVSFFSIMSVVIVFFLNSDFQLAIKMAEAKQSYEQANALELLNSFLMMWLGALFTVFFSSRIWMKLLPRRKVLYLSILKSIKY</sequence>
<gene>
    <name evidence="2" type="ORF">AC625_06530</name>
</gene>
<organism evidence="2 3">
    <name type="scientific">Peribacillus loiseleuriae</name>
    <dbReference type="NCBI Taxonomy" id="1679170"/>
    <lineage>
        <taxon>Bacteria</taxon>
        <taxon>Bacillati</taxon>
        <taxon>Bacillota</taxon>
        <taxon>Bacilli</taxon>
        <taxon>Bacillales</taxon>
        <taxon>Bacillaceae</taxon>
        <taxon>Peribacillus</taxon>
    </lineage>
</organism>
<reference evidence="3" key="1">
    <citation type="submission" date="2015-07" db="EMBL/GenBank/DDBJ databases">
        <title>Genome sequencing project for genomic taxonomy and phylogenomics of Bacillus-like bacteria.</title>
        <authorList>
            <person name="Liu B."/>
            <person name="Wang J."/>
            <person name="Zhu Y."/>
            <person name="Liu G."/>
            <person name="Chen Q."/>
            <person name="Chen Z."/>
            <person name="Lan J."/>
            <person name="Che J."/>
            <person name="Ge C."/>
            <person name="Shi H."/>
            <person name="Pan Z."/>
            <person name="Liu X."/>
        </authorList>
    </citation>
    <scope>NUCLEOTIDE SEQUENCE [LARGE SCALE GENOMIC DNA]</scope>
    <source>
        <strain evidence="3">FJAT-27997</strain>
    </source>
</reference>
<dbReference type="PATRIC" id="fig|1679170.3.peg.1406"/>
<dbReference type="AlphaFoldDB" id="A0A0K9GRJ5"/>
<keyword evidence="1" id="KW-0472">Membrane</keyword>
<evidence type="ECO:0000313" key="3">
    <source>
        <dbReference type="Proteomes" id="UP000037146"/>
    </source>
</evidence>
<keyword evidence="1" id="KW-1133">Transmembrane helix</keyword>
<dbReference type="STRING" id="1679170.AC625_06530"/>
<name>A0A0K9GRJ5_9BACI</name>
<evidence type="ECO:0000256" key="1">
    <source>
        <dbReference type="SAM" id="Phobius"/>
    </source>
</evidence>
<accession>A0A0K9GRJ5</accession>
<comment type="caution">
    <text evidence="2">The sequence shown here is derived from an EMBL/GenBank/DDBJ whole genome shotgun (WGS) entry which is preliminary data.</text>
</comment>
<feature type="transmembrane region" description="Helical" evidence="1">
    <location>
        <begin position="75"/>
        <end position="99"/>
    </location>
</feature>